<keyword evidence="3 7" id="KW-0479">Metal-binding</keyword>
<evidence type="ECO:0000256" key="5">
    <source>
        <dbReference type="ARBA" id="ARBA00023004"/>
    </source>
</evidence>
<dbReference type="PANTHER" id="PTHR46696:SF1">
    <property type="entry name" value="CYTOCHROME P450 YJIB-RELATED"/>
    <property type="match status" value="1"/>
</dbReference>
<protein>
    <submittedName>
        <fullName evidence="8">Cytochrome P450</fullName>
    </submittedName>
</protein>
<dbReference type="Proteomes" id="UP000727993">
    <property type="component" value="Unassembled WGS sequence"/>
</dbReference>
<evidence type="ECO:0000313" key="8">
    <source>
        <dbReference type="EMBL" id="MBK9298104.1"/>
    </source>
</evidence>
<dbReference type="CDD" id="cd11033">
    <property type="entry name" value="CYP142-like"/>
    <property type="match status" value="1"/>
</dbReference>
<comment type="similarity">
    <text evidence="1 7">Belongs to the cytochrome P450 family.</text>
</comment>
<sequence length="439" mass="50125">MSEPGLDPSEFLNPDVIPPDVELAELGKDVGAAADTALEDINPANPHLFTSELWRDHFARLRAEDPVHFNEIESAGRYWSIMNYDDVRAIDGDWENFSSAKGMTLGLRPTPENNSMFQRITPFISMDPPEHTAQRKTVRSIGAPGSVRNRESLVRERTVKVLESLPDGETFDWVETVSVELTTLLLATLFDFPMEDRRKLTRWSDVVFAVPRPGGVVETRLQKMEELLECLAYFERLWVERLENPGSDLVSMLAHGEATKNMEPLDHLGNLLLLIVGGNDTTRNTMTSSVYGLNKYPDQYDKLIADPGLISNLVPEIIRWQTPLSYMRRTANNDCEIGGKQIRKNDQILMWYLSANRDETVFDNADAIDLERHNADRHLSFGYGIHFCMGSRLAEMQLRVLWEEVLQRFERIEVQAEPERTFSAFVHGYTNLPVKVTRR</sequence>
<proteinExistence type="inferred from homology"/>
<dbReference type="InterPro" id="IPR017972">
    <property type="entry name" value="Cyt_P450_CS"/>
</dbReference>
<dbReference type="PROSITE" id="PS00086">
    <property type="entry name" value="CYTOCHROME_P450"/>
    <property type="match status" value="1"/>
</dbReference>
<dbReference type="InterPro" id="IPR001128">
    <property type="entry name" value="Cyt_P450"/>
</dbReference>
<dbReference type="GO" id="GO:0005506">
    <property type="term" value="F:iron ion binding"/>
    <property type="evidence" value="ECO:0007669"/>
    <property type="project" value="InterPro"/>
</dbReference>
<dbReference type="InterPro" id="IPR002397">
    <property type="entry name" value="Cyt_P450_B"/>
</dbReference>
<keyword evidence="6 7" id="KW-0503">Monooxygenase</keyword>
<organism evidence="8 9">
    <name type="scientific">Candidatus Neomicrothrix subdominans</name>
    <dbReference type="NCBI Taxonomy" id="2954438"/>
    <lineage>
        <taxon>Bacteria</taxon>
        <taxon>Bacillati</taxon>
        <taxon>Actinomycetota</taxon>
        <taxon>Acidimicrobiia</taxon>
        <taxon>Acidimicrobiales</taxon>
        <taxon>Microthrixaceae</taxon>
        <taxon>Candidatus Neomicrothrix</taxon>
    </lineage>
</organism>
<keyword evidence="2 7" id="KW-0349">Heme</keyword>
<gene>
    <name evidence="8" type="ORF">IPN02_14975</name>
</gene>
<dbReference type="Gene3D" id="1.10.630.10">
    <property type="entry name" value="Cytochrome P450"/>
    <property type="match status" value="1"/>
</dbReference>
<evidence type="ECO:0000256" key="1">
    <source>
        <dbReference type="ARBA" id="ARBA00010617"/>
    </source>
</evidence>
<dbReference type="GO" id="GO:0016705">
    <property type="term" value="F:oxidoreductase activity, acting on paired donors, with incorporation or reduction of molecular oxygen"/>
    <property type="evidence" value="ECO:0007669"/>
    <property type="project" value="InterPro"/>
</dbReference>
<name>A0A936NEF2_9ACTN</name>
<evidence type="ECO:0000313" key="9">
    <source>
        <dbReference type="Proteomes" id="UP000727993"/>
    </source>
</evidence>
<dbReference type="PANTHER" id="PTHR46696">
    <property type="entry name" value="P450, PUTATIVE (EUROFUNG)-RELATED"/>
    <property type="match status" value="1"/>
</dbReference>
<accession>A0A936NEF2</accession>
<evidence type="ECO:0000256" key="4">
    <source>
        <dbReference type="ARBA" id="ARBA00023002"/>
    </source>
</evidence>
<evidence type="ECO:0000256" key="6">
    <source>
        <dbReference type="ARBA" id="ARBA00023033"/>
    </source>
</evidence>
<dbReference type="PRINTS" id="PR00359">
    <property type="entry name" value="BP450"/>
</dbReference>
<dbReference type="FunFam" id="1.10.630.10:FF:000018">
    <property type="entry name" value="Cytochrome P450 monooxygenase"/>
    <property type="match status" value="1"/>
</dbReference>
<comment type="caution">
    <text evidence="8">The sequence shown here is derived from an EMBL/GenBank/DDBJ whole genome shotgun (WGS) entry which is preliminary data.</text>
</comment>
<evidence type="ECO:0000256" key="7">
    <source>
        <dbReference type="RuleBase" id="RU000461"/>
    </source>
</evidence>
<dbReference type="SUPFAM" id="SSF48264">
    <property type="entry name" value="Cytochrome P450"/>
    <property type="match status" value="1"/>
</dbReference>
<dbReference type="GO" id="GO:0004497">
    <property type="term" value="F:monooxygenase activity"/>
    <property type="evidence" value="ECO:0007669"/>
    <property type="project" value="UniProtKB-KW"/>
</dbReference>
<dbReference type="InterPro" id="IPR036396">
    <property type="entry name" value="Cyt_P450_sf"/>
</dbReference>
<evidence type="ECO:0000256" key="2">
    <source>
        <dbReference type="ARBA" id="ARBA00022617"/>
    </source>
</evidence>
<dbReference type="GO" id="GO:0020037">
    <property type="term" value="F:heme binding"/>
    <property type="evidence" value="ECO:0007669"/>
    <property type="project" value="InterPro"/>
</dbReference>
<dbReference type="EMBL" id="JADJZA010000008">
    <property type="protein sequence ID" value="MBK9298104.1"/>
    <property type="molecule type" value="Genomic_DNA"/>
</dbReference>
<evidence type="ECO:0000256" key="3">
    <source>
        <dbReference type="ARBA" id="ARBA00022723"/>
    </source>
</evidence>
<keyword evidence="5 7" id="KW-0408">Iron</keyword>
<dbReference type="Pfam" id="PF00067">
    <property type="entry name" value="p450"/>
    <property type="match status" value="1"/>
</dbReference>
<keyword evidence="4 7" id="KW-0560">Oxidoreductase</keyword>
<reference evidence="8 9" key="1">
    <citation type="submission" date="2020-10" db="EMBL/GenBank/DDBJ databases">
        <title>Connecting structure to function with the recovery of over 1000 high-quality activated sludge metagenome-assembled genomes encoding full-length rRNA genes using long-read sequencing.</title>
        <authorList>
            <person name="Singleton C.M."/>
            <person name="Petriglieri F."/>
            <person name="Kristensen J.M."/>
            <person name="Kirkegaard R.H."/>
            <person name="Michaelsen T.Y."/>
            <person name="Andersen M.H."/>
            <person name="Karst S.M."/>
            <person name="Dueholm M.S."/>
            <person name="Nielsen P.H."/>
            <person name="Albertsen M."/>
        </authorList>
    </citation>
    <scope>NUCLEOTIDE SEQUENCE [LARGE SCALE GENOMIC DNA]</scope>
    <source>
        <strain evidence="8">Lyne_18-Q3-R50-59_MAXAC.006</strain>
    </source>
</reference>
<dbReference type="AlphaFoldDB" id="A0A936NEF2"/>